<dbReference type="PANTHER" id="PTHR22839:SF0">
    <property type="entry name" value="THO COMPLEX SUBUNIT 3"/>
    <property type="match status" value="1"/>
</dbReference>
<evidence type="ECO:0000256" key="2">
    <source>
        <dbReference type="ARBA" id="ARBA00022737"/>
    </source>
</evidence>
<evidence type="ECO:0000256" key="1">
    <source>
        <dbReference type="ARBA" id="ARBA00022574"/>
    </source>
</evidence>
<organism evidence="5">
    <name type="scientific">Blastocystis hominis</name>
    <dbReference type="NCBI Taxonomy" id="12968"/>
    <lineage>
        <taxon>Eukaryota</taxon>
        <taxon>Sar</taxon>
        <taxon>Stramenopiles</taxon>
        <taxon>Bigyra</taxon>
        <taxon>Opalozoa</taxon>
        <taxon>Opalinata</taxon>
        <taxon>Blastocystidae</taxon>
        <taxon>Blastocystis</taxon>
    </lineage>
</organism>
<evidence type="ECO:0000256" key="3">
    <source>
        <dbReference type="ARBA" id="ARBA00046343"/>
    </source>
</evidence>
<name>D8LZS3_BLAHO</name>
<protein>
    <submittedName>
        <fullName evidence="5">Uncharacterized protein</fullName>
    </submittedName>
</protein>
<dbReference type="EMBL" id="FN668641">
    <property type="protein sequence ID" value="CBK21312.2"/>
    <property type="molecule type" value="Genomic_DNA"/>
</dbReference>
<dbReference type="Gene3D" id="2.130.10.10">
    <property type="entry name" value="YVTN repeat-like/Quinoprotein amine dehydrogenase"/>
    <property type="match status" value="1"/>
</dbReference>
<dbReference type="InterPro" id="IPR040132">
    <property type="entry name" value="Tex1/THOC3"/>
</dbReference>
<feature type="repeat" description="WD" evidence="4">
    <location>
        <begin position="32"/>
        <end position="57"/>
    </location>
</feature>
<keyword evidence="2" id="KW-0677">Repeat</keyword>
<reference evidence="5" key="1">
    <citation type="submission" date="2010-02" db="EMBL/GenBank/DDBJ databases">
        <title>Sequencing and annotation of the Blastocystis hominis genome.</title>
        <authorList>
            <person name="Wincker P."/>
        </authorList>
    </citation>
    <scope>NUCLEOTIDE SEQUENCE</scope>
    <source>
        <strain evidence="5">Singapore isolate B</strain>
    </source>
</reference>
<dbReference type="SUPFAM" id="SSF50978">
    <property type="entry name" value="WD40 repeat-like"/>
    <property type="match status" value="1"/>
</dbReference>
<gene>
    <name evidence="5" type="ORF">GSBLH_T00006280001</name>
</gene>
<dbReference type="GeneID" id="24922405"/>
<dbReference type="InterPro" id="IPR001680">
    <property type="entry name" value="WD40_rpt"/>
</dbReference>
<dbReference type="InParanoid" id="D8LZS3"/>
<dbReference type="GO" id="GO:0006406">
    <property type="term" value="P:mRNA export from nucleus"/>
    <property type="evidence" value="ECO:0007669"/>
    <property type="project" value="InterPro"/>
</dbReference>
<dbReference type="RefSeq" id="XP_012895360.1">
    <property type="nucleotide sequence ID" value="XM_013039906.1"/>
</dbReference>
<dbReference type="Proteomes" id="UP000008312">
    <property type="component" value="Unassembled WGS sequence"/>
</dbReference>
<dbReference type="OrthoDB" id="340259at2759"/>
<evidence type="ECO:0000313" key="5">
    <source>
        <dbReference type="EMBL" id="CBK21312.2"/>
    </source>
</evidence>
<dbReference type="AlphaFoldDB" id="D8LZS3"/>
<proteinExistence type="inferred from homology"/>
<evidence type="ECO:0000256" key="4">
    <source>
        <dbReference type="PROSITE-ProRule" id="PRU00221"/>
    </source>
</evidence>
<dbReference type="SMART" id="SM00320">
    <property type="entry name" value="WD40"/>
    <property type="match status" value="2"/>
</dbReference>
<dbReference type="InterPro" id="IPR015943">
    <property type="entry name" value="WD40/YVTN_repeat-like_dom_sf"/>
</dbReference>
<dbReference type="Pfam" id="PF00400">
    <property type="entry name" value="WD40"/>
    <property type="match status" value="1"/>
</dbReference>
<keyword evidence="1 4" id="KW-0853">WD repeat</keyword>
<accession>D8LZS3</accession>
<keyword evidence="6" id="KW-1185">Reference proteome</keyword>
<dbReference type="PANTHER" id="PTHR22839">
    <property type="entry name" value="THO COMPLEX SUBUNIT 3 THO3"/>
    <property type="match status" value="1"/>
</dbReference>
<dbReference type="InterPro" id="IPR036322">
    <property type="entry name" value="WD40_repeat_dom_sf"/>
</dbReference>
<comment type="similarity">
    <text evidence="3">Belongs to the THOC3 family.</text>
</comment>
<dbReference type="GO" id="GO:0000445">
    <property type="term" value="C:THO complex part of transcription export complex"/>
    <property type="evidence" value="ECO:0007669"/>
    <property type="project" value="TreeGrafter"/>
</dbReference>
<sequence>MQIDYHITNVDRSKPMEVNEKVEAGLECNAQIKAIDWNCDGSLLAFGGKDKAITIWNPKHTTKPEYSYSVNNTVLQIKWSPIDKNVIACTMERDTLKIWDVKNEKFSFTITLTGYPDHMCWSPDGSYITVLNDVCFVLEVTMVERHPVHGGR</sequence>
<evidence type="ECO:0000313" key="6">
    <source>
        <dbReference type="Proteomes" id="UP000008312"/>
    </source>
</evidence>
<dbReference type="PROSITE" id="PS50082">
    <property type="entry name" value="WD_REPEATS_2"/>
    <property type="match status" value="1"/>
</dbReference>